<evidence type="ECO:0000313" key="7">
    <source>
        <dbReference type="Proteomes" id="UP000186804"/>
    </source>
</evidence>
<dbReference type="CDD" id="cd00076">
    <property type="entry name" value="HFD_SF"/>
    <property type="match status" value="1"/>
</dbReference>
<dbReference type="Proteomes" id="UP000186804">
    <property type="component" value="Unassembled WGS sequence"/>
</dbReference>
<name>A0A1J4MQ50_9CRYT</name>
<reference evidence="6 7" key="1">
    <citation type="submission" date="2016-10" db="EMBL/GenBank/DDBJ databases">
        <title>Reductive evolution of mitochondrial metabolism and differential evolution of invasion-related proteins in Cryptosporidium.</title>
        <authorList>
            <person name="Liu S."/>
            <person name="Roellig D.M."/>
            <person name="Guo Y."/>
            <person name="Li N."/>
            <person name="Frace M.A."/>
            <person name="Tang K."/>
            <person name="Zhang L."/>
            <person name="Feng Y."/>
            <person name="Xiao L."/>
        </authorList>
    </citation>
    <scope>NUCLEOTIDE SEQUENCE [LARGE SCALE GENOMIC DNA]</scope>
    <source>
        <strain evidence="6">30847</strain>
    </source>
</reference>
<accession>A0A1J4MQ50</accession>
<evidence type="ECO:0000313" key="6">
    <source>
        <dbReference type="EMBL" id="OII76369.1"/>
    </source>
</evidence>
<dbReference type="PANTHER" id="PTHR46338:SF1">
    <property type="entry name" value="TRANSCRIPTION INITIATION FACTOR TFIID SUBUNIT 8"/>
    <property type="match status" value="1"/>
</dbReference>
<keyword evidence="3" id="KW-0804">Transcription</keyword>
<evidence type="ECO:0000256" key="2">
    <source>
        <dbReference type="ARBA" id="ARBA00023015"/>
    </source>
</evidence>
<dbReference type="InterPro" id="IPR009072">
    <property type="entry name" value="Histone-fold"/>
</dbReference>
<dbReference type="InterPro" id="IPR037818">
    <property type="entry name" value="TAF8"/>
</dbReference>
<comment type="subcellular location">
    <subcellularLocation>
        <location evidence="1">Nucleus</location>
    </subcellularLocation>
</comment>
<dbReference type="EMBL" id="LRBS01000067">
    <property type="protein sequence ID" value="OII76369.1"/>
    <property type="molecule type" value="Genomic_DNA"/>
</dbReference>
<keyword evidence="4" id="KW-0539">Nucleus</keyword>
<dbReference type="PANTHER" id="PTHR46338">
    <property type="entry name" value="TRANSCRIPTION INITIATION FACTOR TFIID SUBUNIT 8"/>
    <property type="match status" value="1"/>
</dbReference>
<dbReference type="Pfam" id="PF07524">
    <property type="entry name" value="Bromo_TP"/>
    <property type="match status" value="1"/>
</dbReference>
<evidence type="ECO:0000256" key="3">
    <source>
        <dbReference type="ARBA" id="ARBA00023163"/>
    </source>
</evidence>
<proteinExistence type="predicted"/>
<dbReference type="GeneID" id="92365312"/>
<dbReference type="GO" id="GO:0005669">
    <property type="term" value="C:transcription factor TFIID complex"/>
    <property type="evidence" value="ECO:0007669"/>
    <property type="project" value="InterPro"/>
</dbReference>
<dbReference type="Gene3D" id="1.10.20.10">
    <property type="entry name" value="Histone, subunit A"/>
    <property type="match status" value="1"/>
</dbReference>
<comment type="caution">
    <text evidence="6">The sequence shown here is derived from an EMBL/GenBank/DDBJ whole genome shotgun (WGS) entry which is preliminary data.</text>
</comment>
<evidence type="ECO:0000256" key="1">
    <source>
        <dbReference type="ARBA" id="ARBA00004123"/>
    </source>
</evidence>
<dbReference type="VEuPathDB" id="CryptoDB:cand_011270"/>
<keyword evidence="7" id="KW-1185">Reference proteome</keyword>
<gene>
    <name evidence="6" type="ORF">cand_011270</name>
</gene>
<dbReference type="RefSeq" id="XP_067068215.1">
    <property type="nucleotide sequence ID" value="XM_067211366.1"/>
</dbReference>
<dbReference type="InterPro" id="IPR006565">
    <property type="entry name" value="BTP"/>
</dbReference>
<feature type="domain" description="Bromodomain associated" evidence="5">
    <location>
        <begin position="23"/>
        <end position="80"/>
    </location>
</feature>
<keyword evidence="2" id="KW-0805">Transcription regulation</keyword>
<evidence type="ECO:0000256" key="4">
    <source>
        <dbReference type="ARBA" id="ARBA00023242"/>
    </source>
</evidence>
<dbReference type="OrthoDB" id="436852at2759"/>
<dbReference type="AlphaFoldDB" id="A0A1J4MQ50"/>
<organism evidence="6 7">
    <name type="scientific">Cryptosporidium andersoni</name>
    <dbReference type="NCBI Taxonomy" id="117008"/>
    <lineage>
        <taxon>Eukaryota</taxon>
        <taxon>Sar</taxon>
        <taxon>Alveolata</taxon>
        <taxon>Apicomplexa</taxon>
        <taxon>Conoidasida</taxon>
        <taxon>Coccidia</taxon>
        <taxon>Eucoccidiorida</taxon>
        <taxon>Eimeriorina</taxon>
        <taxon>Cryptosporidiidae</taxon>
        <taxon>Cryptosporidium</taxon>
    </lineage>
</organism>
<sequence length="182" mass="21099">MYSNWVNSTSNSEYTNNILLKNIGWIMYKMDIRPDNFSVIEDALDIMLRYIETLANTASQYSQVAGRTETNIVDIQKALECFDWKRYDAIFNKDVNDIKKVGEFPGKFPPYIKSLHPTLQNDTEPAWESVINNKNEAESQFNHLIDIELYEFTDSIPKHIPSFLPIYPPKLTYSSNSTNSHC</sequence>
<dbReference type="GO" id="GO:0046982">
    <property type="term" value="F:protein heterodimerization activity"/>
    <property type="evidence" value="ECO:0007669"/>
    <property type="project" value="InterPro"/>
</dbReference>
<protein>
    <recommendedName>
        <fullName evidence="5">Bromodomain associated domain-containing protein</fullName>
    </recommendedName>
</protein>
<evidence type="ECO:0000259" key="5">
    <source>
        <dbReference type="Pfam" id="PF07524"/>
    </source>
</evidence>